<dbReference type="GO" id="GO:0016020">
    <property type="term" value="C:membrane"/>
    <property type="evidence" value="ECO:0007669"/>
    <property type="project" value="InterPro"/>
</dbReference>
<organism evidence="6 7">
    <name type="scientific">Leptolyngbya iicbica LK</name>
    <dbReference type="NCBI Taxonomy" id="2294035"/>
    <lineage>
        <taxon>Bacteria</taxon>
        <taxon>Bacillati</taxon>
        <taxon>Cyanobacteriota</taxon>
        <taxon>Cyanophyceae</taxon>
        <taxon>Leptolyngbyales</taxon>
        <taxon>Leptolyngbyaceae</taxon>
        <taxon>Leptolyngbya group</taxon>
        <taxon>Leptolyngbya</taxon>
        <taxon>Leptolyngbya iicbica</taxon>
    </lineage>
</organism>
<evidence type="ECO:0000313" key="7">
    <source>
        <dbReference type="Proteomes" id="UP000292459"/>
    </source>
</evidence>
<feature type="transmembrane region" description="Helical" evidence="4">
    <location>
        <begin position="397"/>
        <end position="418"/>
    </location>
</feature>
<evidence type="ECO:0000256" key="3">
    <source>
        <dbReference type="SAM" id="MobiDB-lite"/>
    </source>
</evidence>
<feature type="compositionally biased region" description="Polar residues" evidence="3">
    <location>
        <begin position="213"/>
        <end position="224"/>
    </location>
</feature>
<feature type="transmembrane region" description="Helical" evidence="4">
    <location>
        <begin position="522"/>
        <end position="540"/>
    </location>
</feature>
<dbReference type="InterPro" id="IPR000620">
    <property type="entry name" value="EamA_dom"/>
</dbReference>
<feature type="transmembrane region" description="Helical" evidence="4">
    <location>
        <begin position="369"/>
        <end position="391"/>
    </location>
</feature>
<gene>
    <name evidence="6" type="ORF">DYY88_19160</name>
</gene>
<evidence type="ECO:0000256" key="2">
    <source>
        <dbReference type="SAM" id="Coils"/>
    </source>
</evidence>
<feature type="transmembrane region" description="Helical" evidence="4">
    <location>
        <begin position="425"/>
        <end position="442"/>
    </location>
</feature>
<dbReference type="Gene3D" id="1.10.3730.20">
    <property type="match status" value="1"/>
</dbReference>
<comment type="similarity">
    <text evidence="1">Belongs to the EamA transporter family.</text>
</comment>
<protein>
    <submittedName>
        <fullName evidence="6">DMT family transporter</fullName>
    </submittedName>
</protein>
<reference evidence="6 7" key="1">
    <citation type="submission" date="2018-11" db="EMBL/GenBank/DDBJ databases">
        <title>Whole genome sequencing of an environmental sample.</title>
        <authorList>
            <person name="Sarangi A.N."/>
            <person name="Singh D."/>
            <person name="Tripathy S."/>
        </authorList>
    </citation>
    <scope>NUCLEOTIDE SEQUENCE [LARGE SCALE GENOMIC DNA]</scope>
    <source>
        <strain evidence="6 7">Lakshadweep</strain>
    </source>
</reference>
<feature type="compositionally biased region" description="Low complexity" evidence="3">
    <location>
        <begin position="255"/>
        <end position="272"/>
    </location>
</feature>
<dbReference type="SUPFAM" id="SSF103481">
    <property type="entry name" value="Multidrug resistance efflux transporter EmrE"/>
    <property type="match status" value="2"/>
</dbReference>
<feature type="transmembrane region" description="Helical" evidence="4">
    <location>
        <begin position="454"/>
        <end position="474"/>
    </location>
</feature>
<feature type="domain" description="EamA" evidence="5">
    <location>
        <begin position="327"/>
        <end position="440"/>
    </location>
</feature>
<evidence type="ECO:0000256" key="4">
    <source>
        <dbReference type="SAM" id="Phobius"/>
    </source>
</evidence>
<evidence type="ECO:0000256" key="1">
    <source>
        <dbReference type="ARBA" id="ARBA00007362"/>
    </source>
</evidence>
<evidence type="ECO:0000259" key="5">
    <source>
        <dbReference type="Pfam" id="PF00892"/>
    </source>
</evidence>
<dbReference type="EMBL" id="QVFV01000006">
    <property type="protein sequence ID" value="RZM76015.1"/>
    <property type="molecule type" value="Genomic_DNA"/>
</dbReference>
<feature type="domain" description="EamA" evidence="5">
    <location>
        <begin position="457"/>
        <end position="598"/>
    </location>
</feature>
<feature type="transmembrane region" description="Helical" evidence="4">
    <location>
        <begin position="486"/>
        <end position="510"/>
    </location>
</feature>
<feature type="transmembrane region" description="Helical" evidence="4">
    <location>
        <begin position="547"/>
        <end position="570"/>
    </location>
</feature>
<proteinExistence type="inferred from homology"/>
<dbReference type="OrthoDB" id="517612at2"/>
<dbReference type="RefSeq" id="WP_084606957.1">
    <property type="nucleotide sequence ID" value="NZ_QVFV01000006.1"/>
</dbReference>
<feature type="transmembrane region" description="Helical" evidence="4">
    <location>
        <begin position="329"/>
        <end position="348"/>
    </location>
</feature>
<dbReference type="InterPro" id="IPR037185">
    <property type="entry name" value="EmrE-like"/>
</dbReference>
<comment type="caution">
    <text evidence="6">The sequence shown here is derived from an EMBL/GenBank/DDBJ whole genome shotgun (WGS) entry which is preliminary data.</text>
</comment>
<name>A0A4Q7E1G7_9CYAN</name>
<dbReference type="AlphaFoldDB" id="A0A4Q7E1G7"/>
<keyword evidence="4" id="KW-1133">Transmembrane helix</keyword>
<keyword evidence="2" id="KW-0175">Coiled coil</keyword>
<sequence>MGQVDHASSHPNDESKIAREALRKVSQDLRALQDELSGQLNQDIARLQGTKHRLLNDIEILEEEYQTLKDEVGTLREQHSVELSRQQLAQQQVWAKKLAQALATHLQGRLTQDIYAGGTPVGVTTAPDGSLQNAYQLLSSLDSSLNDTLHSLQQDLNSYQSSLSQQISRMHSMEQQGEALLEALVSRLSLQLQTQIARPRAIATVTNGNGSAYGQPLNGYQQRPLSPPGQSPTGAHALPYNQPAHSQPHHQGYVPASASANSTSNPTATAPNQAKKPASAFQKGLIFIVLSTLALSVHNVLVGIIGYGGNIFGQIPIEGIFPLNIPNSLMLLWLRMLVVLPLMCLVAQKIYPKVWGELRQFLGQPDKRPLFPVIASGCFLFMSQVLIYKAISDIGPGVAVTLLFMYPLITVPLAWFLFGDRPTPLRGLVMFAITIGIVFTALPRISSDLAVGTVSPWGVFAGLLSSAAFALYLVSMQISFRKLHPVPATLIQFSTIFVLTSLILMVGSVLGLETAQPSSYTSLYIAAFLLGGLTLLGYLFNNFGVRLMGAAQASIVAASGPVLTAVMAYIITPGEKSTLQSIQWIGVILVTLGVLALSLERLGKKAKAPKKVNAA</sequence>
<dbReference type="Pfam" id="PF00892">
    <property type="entry name" value="EamA"/>
    <property type="match status" value="2"/>
</dbReference>
<dbReference type="PANTHER" id="PTHR22911:SF137">
    <property type="entry name" value="SOLUTE CARRIER FAMILY 35 MEMBER G2-RELATED"/>
    <property type="match status" value="1"/>
</dbReference>
<keyword evidence="4" id="KW-0812">Transmembrane</keyword>
<feature type="transmembrane region" description="Helical" evidence="4">
    <location>
        <begin position="285"/>
        <end position="309"/>
    </location>
</feature>
<feature type="coiled-coil region" evidence="2">
    <location>
        <begin position="15"/>
        <end position="78"/>
    </location>
</feature>
<feature type="transmembrane region" description="Helical" evidence="4">
    <location>
        <begin position="582"/>
        <end position="599"/>
    </location>
</feature>
<dbReference type="Proteomes" id="UP000292459">
    <property type="component" value="Unassembled WGS sequence"/>
</dbReference>
<keyword evidence="4" id="KW-0472">Membrane</keyword>
<dbReference type="PANTHER" id="PTHR22911">
    <property type="entry name" value="ACYL-MALONYL CONDENSING ENZYME-RELATED"/>
    <property type="match status" value="1"/>
</dbReference>
<keyword evidence="7" id="KW-1185">Reference proteome</keyword>
<accession>A0A4Q7E1G7</accession>
<feature type="region of interest" description="Disordered" evidence="3">
    <location>
        <begin position="213"/>
        <end position="274"/>
    </location>
</feature>
<evidence type="ECO:0000313" key="6">
    <source>
        <dbReference type="EMBL" id="RZM76015.1"/>
    </source>
</evidence>